<organism evidence="1">
    <name type="scientific">uncultured marine thaumarchaeote KM3_47_F06</name>
    <dbReference type="NCBI Taxonomy" id="1456168"/>
    <lineage>
        <taxon>Archaea</taxon>
        <taxon>Nitrososphaerota</taxon>
        <taxon>environmental samples</taxon>
    </lineage>
</organism>
<protein>
    <submittedName>
        <fullName evidence="1">Uncharacterized protein</fullName>
    </submittedName>
</protein>
<evidence type="ECO:0000313" key="1">
    <source>
        <dbReference type="EMBL" id="AIF10962.1"/>
    </source>
</evidence>
<dbReference type="EMBL" id="KF900905">
    <property type="protein sequence ID" value="AIF10962.1"/>
    <property type="molecule type" value="Genomic_DNA"/>
</dbReference>
<name>A0A075H981_9ARCH</name>
<proteinExistence type="predicted"/>
<accession>A0A075H981</accession>
<sequence>MSTILVKGKMVEYAQKLQLEDEEQPLGATRFLNSRDKCIVCGFERAFDTQTRMIEPLVGHHVTYFPAVIAWVHYHCHRKIHSNPITSLIQYEDGDSRRYYEKKAARYADGGTSWQ</sequence>
<dbReference type="AlphaFoldDB" id="A0A075H981"/>
<reference evidence="1" key="1">
    <citation type="journal article" date="2014" name="Genome Biol. Evol.">
        <title>Pangenome evidence for extensive interdomain horizontal transfer affecting lineage core and shell genes in uncultured planktonic thaumarchaeota and euryarchaeota.</title>
        <authorList>
            <person name="Deschamps P."/>
            <person name="Zivanovic Y."/>
            <person name="Moreira D."/>
            <person name="Rodriguez-Valera F."/>
            <person name="Lopez-Garcia P."/>
        </authorList>
    </citation>
    <scope>NUCLEOTIDE SEQUENCE</scope>
</reference>